<reference evidence="3" key="1">
    <citation type="submission" date="2022-10" db="EMBL/GenBank/DDBJ databases">
        <title>Genome assembly of Pristionchus species.</title>
        <authorList>
            <person name="Yoshida K."/>
            <person name="Sommer R.J."/>
        </authorList>
    </citation>
    <scope>NUCLEOTIDE SEQUENCE [LARGE SCALE GENOMIC DNA]</scope>
    <source>
        <strain evidence="3">RS5460</strain>
    </source>
</reference>
<keyword evidence="3" id="KW-1185">Reference proteome</keyword>
<dbReference type="Proteomes" id="UP001328107">
    <property type="component" value="Unassembled WGS sequence"/>
</dbReference>
<accession>A0AAN5CZD7</accession>
<evidence type="ECO:0008006" key="4">
    <source>
        <dbReference type="Google" id="ProtNLM"/>
    </source>
</evidence>
<feature type="signal peptide" evidence="1">
    <location>
        <begin position="1"/>
        <end position="17"/>
    </location>
</feature>
<keyword evidence="1" id="KW-0732">Signal</keyword>
<sequence length="199" mass="20781">LPFSLFSLGTLSAGALSARISLPRARVFLLRLFSSSFLCRSCRSSACSFSHSLSSRGEGALCPSRSLLRKSSDPSSLAFSLFSLGTLSVGALSATISLSRVKVFILRLFSRSFMRRLSSLRFSDSLLRGLRRFSLFSTGLGGGVYASAAVASDRVSISGPSIVVVLGCCPGAAGGAAAAADEEGDLRSVVPLLDELSIE</sequence>
<evidence type="ECO:0000313" key="3">
    <source>
        <dbReference type="Proteomes" id="UP001328107"/>
    </source>
</evidence>
<evidence type="ECO:0000256" key="1">
    <source>
        <dbReference type="SAM" id="SignalP"/>
    </source>
</evidence>
<dbReference type="AlphaFoldDB" id="A0AAN5CZD7"/>
<evidence type="ECO:0000313" key="2">
    <source>
        <dbReference type="EMBL" id="GMR53050.1"/>
    </source>
</evidence>
<dbReference type="EMBL" id="BTRK01000005">
    <property type="protein sequence ID" value="GMR53050.1"/>
    <property type="molecule type" value="Genomic_DNA"/>
</dbReference>
<feature type="non-terminal residue" evidence="2">
    <location>
        <position position="1"/>
    </location>
</feature>
<proteinExistence type="predicted"/>
<organism evidence="2 3">
    <name type="scientific">Pristionchus mayeri</name>
    <dbReference type="NCBI Taxonomy" id="1317129"/>
    <lineage>
        <taxon>Eukaryota</taxon>
        <taxon>Metazoa</taxon>
        <taxon>Ecdysozoa</taxon>
        <taxon>Nematoda</taxon>
        <taxon>Chromadorea</taxon>
        <taxon>Rhabditida</taxon>
        <taxon>Rhabditina</taxon>
        <taxon>Diplogasteromorpha</taxon>
        <taxon>Diplogasteroidea</taxon>
        <taxon>Neodiplogasteridae</taxon>
        <taxon>Pristionchus</taxon>
    </lineage>
</organism>
<protein>
    <recommendedName>
        <fullName evidence="4">Ribosomal protein</fullName>
    </recommendedName>
</protein>
<name>A0AAN5CZD7_9BILA</name>
<feature type="chain" id="PRO_5042886866" description="Ribosomal protein" evidence="1">
    <location>
        <begin position="18"/>
        <end position="199"/>
    </location>
</feature>
<comment type="caution">
    <text evidence="2">The sequence shown here is derived from an EMBL/GenBank/DDBJ whole genome shotgun (WGS) entry which is preliminary data.</text>
</comment>
<gene>
    <name evidence="2" type="ORF">PMAYCL1PPCAC_23245</name>
</gene>